<keyword evidence="2 3" id="KW-0064">Aspartyl protease</keyword>
<dbReference type="InterPro" id="IPR033121">
    <property type="entry name" value="PEPTIDASE_A1"/>
</dbReference>
<feature type="signal peptide" evidence="5">
    <location>
        <begin position="1"/>
        <end position="19"/>
    </location>
</feature>
<evidence type="ECO:0000313" key="7">
    <source>
        <dbReference type="EMBL" id="EDR10122.1"/>
    </source>
</evidence>
<dbReference type="PRINTS" id="PR00792">
    <property type="entry name" value="PEPSIN"/>
</dbReference>
<dbReference type="InterPro" id="IPR001461">
    <property type="entry name" value="Aspartic_peptidase_A1"/>
</dbReference>
<evidence type="ECO:0000256" key="2">
    <source>
        <dbReference type="ARBA" id="ARBA00022750"/>
    </source>
</evidence>
<dbReference type="InParanoid" id="B0D622"/>
<dbReference type="HOGENOM" id="CLU_021426_0_0_1"/>
<dbReference type="KEGG" id="lbc:LACBIDRAFT_318128"/>
<dbReference type="GO" id="GO:0006508">
    <property type="term" value="P:proteolysis"/>
    <property type="evidence" value="ECO:0007669"/>
    <property type="project" value="UniProtKB-KW"/>
</dbReference>
<organism evidence="8">
    <name type="scientific">Laccaria bicolor (strain S238N-H82 / ATCC MYA-4686)</name>
    <name type="common">Bicoloured deceiver</name>
    <name type="synonym">Laccaria laccata var. bicolor</name>
    <dbReference type="NCBI Taxonomy" id="486041"/>
    <lineage>
        <taxon>Eukaryota</taxon>
        <taxon>Fungi</taxon>
        <taxon>Dikarya</taxon>
        <taxon>Basidiomycota</taxon>
        <taxon>Agaricomycotina</taxon>
        <taxon>Agaricomycetes</taxon>
        <taxon>Agaricomycetidae</taxon>
        <taxon>Agaricales</taxon>
        <taxon>Agaricineae</taxon>
        <taxon>Hydnangiaceae</taxon>
        <taxon>Laccaria</taxon>
    </lineage>
</organism>
<reference evidence="7 8" key="1">
    <citation type="journal article" date="2008" name="Nature">
        <title>The genome of Laccaria bicolor provides insights into mycorrhizal symbiosis.</title>
        <authorList>
            <person name="Martin F."/>
            <person name="Aerts A."/>
            <person name="Ahren D."/>
            <person name="Brun A."/>
            <person name="Danchin E.G.J."/>
            <person name="Duchaussoy F."/>
            <person name="Gibon J."/>
            <person name="Kohler A."/>
            <person name="Lindquist E."/>
            <person name="Pereda V."/>
            <person name="Salamov A."/>
            <person name="Shapiro H.J."/>
            <person name="Wuyts J."/>
            <person name="Blaudez D."/>
            <person name="Buee M."/>
            <person name="Brokstein P."/>
            <person name="Canbaeck B."/>
            <person name="Cohen D."/>
            <person name="Courty P.E."/>
            <person name="Coutinho P.M."/>
            <person name="Delaruelle C."/>
            <person name="Detter J.C."/>
            <person name="Deveau A."/>
            <person name="DiFazio S."/>
            <person name="Duplessis S."/>
            <person name="Fraissinet-Tachet L."/>
            <person name="Lucic E."/>
            <person name="Frey-Klett P."/>
            <person name="Fourrey C."/>
            <person name="Feussner I."/>
            <person name="Gay G."/>
            <person name="Grimwood J."/>
            <person name="Hoegger P.J."/>
            <person name="Jain P."/>
            <person name="Kilaru S."/>
            <person name="Labbe J."/>
            <person name="Lin Y.C."/>
            <person name="Legue V."/>
            <person name="Le Tacon F."/>
            <person name="Marmeisse R."/>
            <person name="Melayah D."/>
            <person name="Montanini B."/>
            <person name="Muratet M."/>
            <person name="Nehls U."/>
            <person name="Niculita-Hirzel H."/>
            <person name="Oudot-Le Secq M.P."/>
            <person name="Peter M."/>
            <person name="Quesneville H."/>
            <person name="Rajashekar B."/>
            <person name="Reich M."/>
            <person name="Rouhier N."/>
            <person name="Schmutz J."/>
            <person name="Yin T."/>
            <person name="Chalot M."/>
            <person name="Henrissat B."/>
            <person name="Kuees U."/>
            <person name="Lucas S."/>
            <person name="Van de Peer Y."/>
            <person name="Podila G.K."/>
            <person name="Polle A."/>
            <person name="Pukkila P.J."/>
            <person name="Richardson P.M."/>
            <person name="Rouze P."/>
            <person name="Sanders I.R."/>
            <person name="Stajich J.E."/>
            <person name="Tunlid A."/>
            <person name="Tuskan G."/>
            <person name="Grigoriev I.V."/>
        </authorList>
    </citation>
    <scope>NUCLEOTIDE SEQUENCE [LARGE SCALE GENOMIC DNA]</scope>
    <source>
        <strain evidence="8">S238N-H82 / ATCC MYA-4686</strain>
    </source>
</reference>
<protein>
    <submittedName>
        <fullName evidence="7">Predicted protein</fullName>
    </submittedName>
</protein>
<accession>B0D622</accession>
<dbReference type="EMBL" id="DS547098">
    <property type="protein sequence ID" value="EDR10122.1"/>
    <property type="molecule type" value="Genomic_DNA"/>
</dbReference>
<dbReference type="SUPFAM" id="SSF50630">
    <property type="entry name" value="Acid proteases"/>
    <property type="match status" value="1"/>
</dbReference>
<dbReference type="CDD" id="cd05471">
    <property type="entry name" value="pepsin_like"/>
    <property type="match status" value="1"/>
</dbReference>
<evidence type="ECO:0000259" key="6">
    <source>
        <dbReference type="PROSITE" id="PS51767"/>
    </source>
</evidence>
<sequence>MRWLKYGVTALLTACHVAASPAPTTETPSLEEIARRYTRRTAGGVHLPIVRQVTEASELRRRGLTSAIGLGDFADIVYNVLISVGGTTTPLVLDTGSSDLWVVSDKCSHGCLSSQSAYPQASFQYSGADAELLYGDSTSGTAALGMIGKDTVSLAGLTLQDQYFVAVNQTNTTLGQTGSSGIFGLGFPVGSVVWSELWTQLKSSGSTKREVTEDTPITPSNQKFGTRIFPSFNFRRIKFPSLSDFFPSPSEQKRQSSNVSSTMTALLPTWSVFGPLLARFVTAAQLTLPMYTVTLQRDSIQVGGNVGMLSIGEMPSGVSEDSLTWVPIRAYSYSQGGLPAPPDSPNEVYPMTWEVALDDVYLDGVKLPRSTLSSSSISLSALVDTGNSILRGPADVVRNIQSKLGVNGRFPCSEPHTIAFSIGGKLFPVDPRDFIQQVFENNVVTCTSRLTATDPPSLSGYQFSWSLGDPFLKSVLAAFYFGNITYPSHDPPKMGFLSTVPQDAASQLVSAVAAVGTGVNFPAISEVAPSGTFKPAGTASNGVAVATATGRATQTGSSSTTTKGSKSGAERTRGLGMGMGMGVVVGIVGMLQLWS</sequence>
<gene>
    <name evidence="7" type="ORF">LACBIDRAFT_318128</name>
</gene>
<keyword evidence="8" id="KW-1185">Reference proteome</keyword>
<dbReference type="Proteomes" id="UP000001194">
    <property type="component" value="Unassembled WGS sequence"/>
</dbReference>
<dbReference type="AlphaFoldDB" id="B0D622"/>
<dbReference type="PROSITE" id="PS00141">
    <property type="entry name" value="ASP_PROTEASE"/>
    <property type="match status" value="1"/>
</dbReference>
<dbReference type="InterPro" id="IPR001969">
    <property type="entry name" value="Aspartic_peptidase_AS"/>
</dbReference>
<feature type="chain" id="PRO_5002748496" evidence="5">
    <location>
        <begin position="20"/>
        <end position="595"/>
    </location>
</feature>
<dbReference type="GO" id="GO:0004190">
    <property type="term" value="F:aspartic-type endopeptidase activity"/>
    <property type="evidence" value="ECO:0007669"/>
    <property type="project" value="UniProtKB-KW"/>
</dbReference>
<evidence type="ECO:0000256" key="1">
    <source>
        <dbReference type="ARBA" id="ARBA00007447"/>
    </source>
</evidence>
<feature type="region of interest" description="Disordered" evidence="4">
    <location>
        <begin position="549"/>
        <end position="573"/>
    </location>
</feature>
<evidence type="ECO:0000256" key="3">
    <source>
        <dbReference type="RuleBase" id="RU000454"/>
    </source>
</evidence>
<evidence type="ECO:0000256" key="4">
    <source>
        <dbReference type="SAM" id="MobiDB-lite"/>
    </source>
</evidence>
<comment type="similarity">
    <text evidence="1 3">Belongs to the peptidase A1 family.</text>
</comment>
<keyword evidence="3" id="KW-0378">Hydrolase</keyword>
<dbReference type="PANTHER" id="PTHR47966">
    <property type="entry name" value="BETA-SITE APP-CLEAVING ENZYME, ISOFORM A-RELATED"/>
    <property type="match status" value="1"/>
</dbReference>
<dbReference type="InterPro" id="IPR034164">
    <property type="entry name" value="Pepsin-like_dom"/>
</dbReference>
<dbReference type="Gene3D" id="2.40.70.10">
    <property type="entry name" value="Acid Proteases"/>
    <property type="match status" value="2"/>
</dbReference>
<dbReference type="RefSeq" id="XP_001879507.1">
    <property type="nucleotide sequence ID" value="XM_001879472.1"/>
</dbReference>
<keyword evidence="5" id="KW-0732">Signal</keyword>
<name>B0D622_LACBS</name>
<keyword evidence="3" id="KW-0645">Protease</keyword>
<dbReference type="PROSITE" id="PS51767">
    <property type="entry name" value="PEPTIDASE_A1"/>
    <property type="match status" value="1"/>
</dbReference>
<proteinExistence type="inferred from homology"/>
<dbReference type="InterPro" id="IPR021109">
    <property type="entry name" value="Peptidase_aspartic_dom_sf"/>
</dbReference>
<evidence type="ECO:0000313" key="8">
    <source>
        <dbReference type="Proteomes" id="UP000001194"/>
    </source>
</evidence>
<dbReference type="PANTHER" id="PTHR47966:SF51">
    <property type="entry name" value="BETA-SITE APP-CLEAVING ENZYME, ISOFORM A-RELATED"/>
    <property type="match status" value="1"/>
</dbReference>
<feature type="compositionally biased region" description="Low complexity" evidence="4">
    <location>
        <begin position="549"/>
        <end position="567"/>
    </location>
</feature>
<feature type="domain" description="Peptidase A1" evidence="6">
    <location>
        <begin position="78"/>
        <end position="497"/>
    </location>
</feature>
<dbReference type="OrthoDB" id="3089at2759"/>
<dbReference type="Pfam" id="PF00026">
    <property type="entry name" value="Asp"/>
    <property type="match status" value="2"/>
</dbReference>
<dbReference type="GeneID" id="6075162"/>
<evidence type="ECO:0000256" key="5">
    <source>
        <dbReference type="SAM" id="SignalP"/>
    </source>
</evidence>